<gene>
    <name evidence="1" type="ORF">K443DRAFT_684919</name>
</gene>
<keyword evidence="2" id="KW-1185">Reference proteome</keyword>
<dbReference type="AlphaFoldDB" id="A0A0C9WVY0"/>
<dbReference type="Proteomes" id="UP000054477">
    <property type="component" value="Unassembled WGS sequence"/>
</dbReference>
<reference evidence="1 2" key="1">
    <citation type="submission" date="2014-04" db="EMBL/GenBank/DDBJ databases">
        <authorList>
            <consortium name="DOE Joint Genome Institute"/>
            <person name="Kuo A."/>
            <person name="Kohler A."/>
            <person name="Nagy L.G."/>
            <person name="Floudas D."/>
            <person name="Copeland A."/>
            <person name="Barry K.W."/>
            <person name="Cichocki N."/>
            <person name="Veneault-Fourrey C."/>
            <person name="LaButti K."/>
            <person name="Lindquist E.A."/>
            <person name="Lipzen A."/>
            <person name="Lundell T."/>
            <person name="Morin E."/>
            <person name="Murat C."/>
            <person name="Sun H."/>
            <person name="Tunlid A."/>
            <person name="Henrissat B."/>
            <person name="Grigoriev I.V."/>
            <person name="Hibbett D.S."/>
            <person name="Martin F."/>
            <person name="Nordberg H.P."/>
            <person name="Cantor M.N."/>
            <person name="Hua S.X."/>
        </authorList>
    </citation>
    <scope>NUCLEOTIDE SEQUENCE [LARGE SCALE GENOMIC DNA]</scope>
    <source>
        <strain evidence="1 2">LaAM-08-1</strain>
    </source>
</reference>
<evidence type="ECO:0000313" key="2">
    <source>
        <dbReference type="Proteomes" id="UP000054477"/>
    </source>
</evidence>
<dbReference type="EMBL" id="KN838876">
    <property type="protein sequence ID" value="KIJ92923.1"/>
    <property type="molecule type" value="Genomic_DNA"/>
</dbReference>
<organism evidence="1 2">
    <name type="scientific">Laccaria amethystina LaAM-08-1</name>
    <dbReference type="NCBI Taxonomy" id="1095629"/>
    <lineage>
        <taxon>Eukaryota</taxon>
        <taxon>Fungi</taxon>
        <taxon>Dikarya</taxon>
        <taxon>Basidiomycota</taxon>
        <taxon>Agaricomycotina</taxon>
        <taxon>Agaricomycetes</taxon>
        <taxon>Agaricomycetidae</taxon>
        <taxon>Agaricales</taxon>
        <taxon>Agaricineae</taxon>
        <taxon>Hydnangiaceae</taxon>
        <taxon>Laccaria</taxon>
    </lineage>
</organism>
<reference evidence="2" key="2">
    <citation type="submission" date="2015-01" db="EMBL/GenBank/DDBJ databases">
        <title>Evolutionary Origins and Diversification of the Mycorrhizal Mutualists.</title>
        <authorList>
            <consortium name="DOE Joint Genome Institute"/>
            <consortium name="Mycorrhizal Genomics Consortium"/>
            <person name="Kohler A."/>
            <person name="Kuo A."/>
            <person name="Nagy L.G."/>
            <person name="Floudas D."/>
            <person name="Copeland A."/>
            <person name="Barry K.W."/>
            <person name="Cichocki N."/>
            <person name="Veneault-Fourrey C."/>
            <person name="LaButti K."/>
            <person name="Lindquist E.A."/>
            <person name="Lipzen A."/>
            <person name="Lundell T."/>
            <person name="Morin E."/>
            <person name="Murat C."/>
            <person name="Riley R."/>
            <person name="Ohm R."/>
            <person name="Sun H."/>
            <person name="Tunlid A."/>
            <person name="Henrissat B."/>
            <person name="Grigoriev I.V."/>
            <person name="Hibbett D.S."/>
            <person name="Martin F."/>
        </authorList>
    </citation>
    <scope>NUCLEOTIDE SEQUENCE [LARGE SCALE GENOMIC DNA]</scope>
    <source>
        <strain evidence="2">LaAM-08-1</strain>
    </source>
</reference>
<dbReference type="HOGENOM" id="CLU_2197393_0_0_1"/>
<evidence type="ECO:0000313" key="1">
    <source>
        <dbReference type="EMBL" id="KIJ92923.1"/>
    </source>
</evidence>
<protein>
    <submittedName>
        <fullName evidence="1">Uncharacterized protein</fullName>
    </submittedName>
</protein>
<name>A0A0C9WVY0_9AGAR</name>
<proteinExistence type="predicted"/>
<sequence>MPPVLITSLPPSPFLTDARSLPISLLCLPLISLTMSPSVPLLISIFPLHPMLPSPPPPTSVFRLPLTLAYSSALHLELILTHLFFPRPINRKSNESGRTWRFVQADRG</sequence>
<accession>A0A0C9WVY0</accession>